<keyword evidence="3" id="KW-1185">Reference proteome</keyword>
<name>A0A0D3HM56_9ORYZ</name>
<evidence type="ECO:0008006" key="4">
    <source>
        <dbReference type="Google" id="ProtNLM"/>
    </source>
</evidence>
<dbReference type="AlphaFoldDB" id="A0A0D3HM56"/>
<reference evidence="2" key="1">
    <citation type="journal article" date="2009" name="Rice">
        <title>De Novo Next Generation Sequencing of Plant Genomes.</title>
        <authorList>
            <person name="Rounsley S."/>
            <person name="Marri P.R."/>
            <person name="Yu Y."/>
            <person name="He R."/>
            <person name="Sisneros N."/>
            <person name="Goicoechea J.L."/>
            <person name="Lee S.J."/>
            <person name="Angelova A."/>
            <person name="Kudrna D."/>
            <person name="Luo M."/>
            <person name="Affourtit J."/>
            <person name="Desany B."/>
            <person name="Knight J."/>
            <person name="Niazi F."/>
            <person name="Egholm M."/>
            <person name="Wing R.A."/>
        </authorList>
    </citation>
    <scope>NUCLEOTIDE SEQUENCE [LARGE SCALE GENOMIC DNA]</scope>
    <source>
        <strain evidence="2">cv. IRGC 105608</strain>
    </source>
</reference>
<dbReference type="HOGENOM" id="CLU_178051_0_0_1"/>
<evidence type="ECO:0000313" key="2">
    <source>
        <dbReference type="EnsemblPlants" id="OBART11G14520.1"/>
    </source>
</evidence>
<protein>
    <recommendedName>
        <fullName evidence="4">DUF834 domain-containing protein</fullName>
    </recommendedName>
</protein>
<dbReference type="Gramene" id="OBART11G14520.1">
    <property type="protein sequence ID" value="OBART11G14520.1"/>
    <property type="gene ID" value="OBART11G14520"/>
</dbReference>
<reference evidence="2" key="2">
    <citation type="submission" date="2015-03" db="UniProtKB">
        <authorList>
            <consortium name="EnsemblPlants"/>
        </authorList>
    </citation>
    <scope>IDENTIFICATION</scope>
</reference>
<dbReference type="PaxDb" id="65489-OBART11G14520.1"/>
<feature type="region of interest" description="Disordered" evidence="1">
    <location>
        <begin position="74"/>
        <end position="104"/>
    </location>
</feature>
<dbReference type="Proteomes" id="UP000026960">
    <property type="component" value="Chromosome 11"/>
</dbReference>
<evidence type="ECO:0000256" key="1">
    <source>
        <dbReference type="SAM" id="MobiDB-lite"/>
    </source>
</evidence>
<accession>A0A0D3HM56</accession>
<organism evidence="2">
    <name type="scientific">Oryza barthii</name>
    <dbReference type="NCBI Taxonomy" id="65489"/>
    <lineage>
        <taxon>Eukaryota</taxon>
        <taxon>Viridiplantae</taxon>
        <taxon>Streptophyta</taxon>
        <taxon>Embryophyta</taxon>
        <taxon>Tracheophyta</taxon>
        <taxon>Spermatophyta</taxon>
        <taxon>Magnoliopsida</taxon>
        <taxon>Liliopsida</taxon>
        <taxon>Poales</taxon>
        <taxon>Poaceae</taxon>
        <taxon>BOP clade</taxon>
        <taxon>Oryzoideae</taxon>
        <taxon>Oryzeae</taxon>
        <taxon>Oryzinae</taxon>
        <taxon>Oryza</taxon>
    </lineage>
</organism>
<sequence length="104" mass="10761">MRRGGGRTTTAEDGVEETWAWRMSPQPHLFRLHRAPLPLSLSLTAPAAELLAVTTSPAVAAAGFGERWATTTGRAAVPSDLGEESEVGGGDPISMGCRGVGSTT</sequence>
<evidence type="ECO:0000313" key="3">
    <source>
        <dbReference type="Proteomes" id="UP000026960"/>
    </source>
</evidence>
<proteinExistence type="predicted"/>
<dbReference type="EnsemblPlants" id="OBART11G14520.1">
    <property type="protein sequence ID" value="OBART11G14520.1"/>
    <property type="gene ID" value="OBART11G14520"/>
</dbReference>